<protein>
    <submittedName>
        <fullName evidence="1">Uncharacterized protein</fullName>
    </submittedName>
</protein>
<name>A0A2R3J0L4_9PSED</name>
<dbReference type="EMBL" id="CP027169">
    <property type="protein sequence ID" value="AVK07718.1"/>
    <property type="molecule type" value="Genomic_DNA"/>
</dbReference>
<evidence type="ECO:0000313" key="2">
    <source>
        <dbReference type="Proteomes" id="UP000238390"/>
    </source>
</evidence>
<sequence length="54" mass="6237">MQTARYSELGFFAFAGRKSSFILKFIKKNSTEAGIPFHKKADQLTKTDFMARKF</sequence>
<dbReference type="Proteomes" id="UP000238390">
    <property type="component" value="Chromosome"/>
</dbReference>
<evidence type="ECO:0000313" key="1">
    <source>
        <dbReference type="EMBL" id="AVK07718.1"/>
    </source>
</evidence>
<gene>
    <name evidence="1" type="ORF">CSB93_0240</name>
</gene>
<reference evidence="1 2" key="1">
    <citation type="submission" date="2018-02" db="EMBL/GenBank/DDBJ databases">
        <title>FDA/CDC Antimicrobial Resistant Isolate Bank Genome Sequencing.</title>
        <authorList>
            <person name="Benahmed F.H."/>
            <person name="Lutgring J.D."/>
            <person name="Yoo B."/>
            <person name="Machado M."/>
            <person name="Brown A."/>
            <person name="McAllister G."/>
            <person name="Perry A."/>
            <person name="Halpin A.L."/>
            <person name="Vavikolanu K."/>
            <person name="Ott S."/>
            <person name="Zhao X."/>
            <person name="Tallon L.J."/>
            <person name="Sadzewicz L."/>
            <person name="Aluvathingal J."/>
            <person name="Nadendla S."/>
            <person name="Voskania-kordi A."/>
            <person name="Simonyan V."/>
            <person name="Patel J."/>
            <person name="Shawar R.M."/>
        </authorList>
    </citation>
    <scope>NUCLEOTIDE SEQUENCE [LARGE SCALE GENOMIC DNA]</scope>
    <source>
        <strain evidence="1 2">AR_0356</strain>
    </source>
</reference>
<accession>A0A2R3J0L4</accession>
<keyword evidence="2" id="KW-1185">Reference proteome</keyword>
<proteinExistence type="predicted"/>
<organism evidence="1 2">
    <name type="scientific">Pseudomonas paraeruginosa</name>
    <dbReference type="NCBI Taxonomy" id="2994495"/>
    <lineage>
        <taxon>Bacteria</taxon>
        <taxon>Pseudomonadati</taxon>
        <taxon>Pseudomonadota</taxon>
        <taxon>Gammaproteobacteria</taxon>
        <taxon>Pseudomonadales</taxon>
        <taxon>Pseudomonadaceae</taxon>
        <taxon>Pseudomonas</taxon>
    </lineage>
</organism>
<dbReference type="AlphaFoldDB" id="A0A2R3J0L4"/>